<name>A0A560IUL0_9PROT</name>
<feature type="compositionally biased region" description="Basic residues" evidence="1">
    <location>
        <begin position="1"/>
        <end position="10"/>
    </location>
</feature>
<evidence type="ECO:0000313" key="3">
    <source>
        <dbReference type="Proteomes" id="UP000318050"/>
    </source>
</evidence>
<organism evidence="2 3">
    <name type="scientific">Nitrospirillum amazonense</name>
    <dbReference type="NCBI Taxonomy" id="28077"/>
    <lineage>
        <taxon>Bacteria</taxon>
        <taxon>Pseudomonadati</taxon>
        <taxon>Pseudomonadota</taxon>
        <taxon>Alphaproteobacteria</taxon>
        <taxon>Rhodospirillales</taxon>
        <taxon>Azospirillaceae</taxon>
        <taxon>Nitrospirillum</taxon>
    </lineage>
</organism>
<dbReference type="AlphaFoldDB" id="A0A560IUL0"/>
<evidence type="ECO:0000313" key="2">
    <source>
        <dbReference type="EMBL" id="TWB62251.1"/>
    </source>
</evidence>
<evidence type="ECO:0000256" key="1">
    <source>
        <dbReference type="SAM" id="MobiDB-lite"/>
    </source>
</evidence>
<feature type="region of interest" description="Disordered" evidence="1">
    <location>
        <begin position="1"/>
        <end position="20"/>
    </location>
</feature>
<reference evidence="2 3" key="1">
    <citation type="submission" date="2019-06" db="EMBL/GenBank/DDBJ databases">
        <title>Genomic Encyclopedia of Type Strains, Phase IV (KMG-V): Genome sequencing to study the core and pangenomes of soil and plant-associated prokaryotes.</title>
        <authorList>
            <person name="Whitman W."/>
        </authorList>
    </citation>
    <scope>NUCLEOTIDE SEQUENCE [LARGE SCALE GENOMIC DNA]</scope>
    <source>
        <strain evidence="2 3">BR 11140</strain>
    </source>
</reference>
<accession>A0A560IUL0</accession>
<protein>
    <submittedName>
        <fullName evidence="2">Uncharacterized protein</fullName>
    </submittedName>
</protein>
<proteinExistence type="predicted"/>
<gene>
    <name evidence="2" type="ORF">FBZ92_105186</name>
</gene>
<comment type="caution">
    <text evidence="2">The sequence shown here is derived from an EMBL/GenBank/DDBJ whole genome shotgun (WGS) entry which is preliminary data.</text>
</comment>
<dbReference type="Proteomes" id="UP000318050">
    <property type="component" value="Unassembled WGS sequence"/>
</dbReference>
<sequence>MPRGGRRPGAGRKPGSTAAVARRREMLRQVAENGITPLELGLSLMRELWEQATHPSRGKVTDLGKAMQAHAIGKDLAPYLHPKLAAMELTGENGAPMENALTVEFLGGDPGAEDPFRNLSDEQLMSLYNRVAAHDVDEGGQG</sequence>
<dbReference type="EMBL" id="VITT01000005">
    <property type="protein sequence ID" value="TWB62251.1"/>
    <property type="molecule type" value="Genomic_DNA"/>
</dbReference>